<evidence type="ECO:0000256" key="1">
    <source>
        <dbReference type="SAM" id="MobiDB-lite"/>
    </source>
</evidence>
<reference evidence="3" key="1">
    <citation type="submission" date="2022-08" db="UniProtKB">
        <authorList>
            <consortium name="EnsemblMetazoa"/>
        </authorList>
    </citation>
    <scope>IDENTIFICATION</scope>
    <source>
        <strain evidence="3">Israel</strain>
    </source>
</reference>
<dbReference type="VEuPathDB" id="VectorBase:PPAI008241"/>
<name>A0A1B0GPV3_PHLPP</name>
<sequence length="64" mass="7077">MRIRRPRGIPNWQLMLTVAVGIFGGIYIYKPLFLKYRQERSPPSITSGTPAIAASTVTDTTGNP</sequence>
<dbReference type="EMBL" id="AJVK01064143">
    <property type="status" value="NOT_ANNOTATED_CDS"/>
    <property type="molecule type" value="Genomic_DNA"/>
</dbReference>
<dbReference type="AlphaFoldDB" id="A0A1B0GPV3"/>
<keyword evidence="2" id="KW-0812">Transmembrane</keyword>
<dbReference type="EnsemblMetazoa" id="PPAI008241-RA">
    <property type="protein sequence ID" value="PPAI008241-PA"/>
    <property type="gene ID" value="PPAI008241"/>
</dbReference>
<evidence type="ECO:0000313" key="4">
    <source>
        <dbReference type="Proteomes" id="UP000092462"/>
    </source>
</evidence>
<keyword evidence="4" id="KW-1185">Reference proteome</keyword>
<dbReference type="VEuPathDB" id="VectorBase:PPAPM1_007931"/>
<accession>A0A1B0GPV3</accession>
<keyword evidence="2" id="KW-1133">Transmembrane helix</keyword>
<dbReference type="Proteomes" id="UP000092462">
    <property type="component" value="Unassembled WGS sequence"/>
</dbReference>
<protein>
    <submittedName>
        <fullName evidence="3">Uncharacterized protein</fullName>
    </submittedName>
</protein>
<keyword evidence="2" id="KW-0472">Membrane</keyword>
<evidence type="ECO:0000256" key="2">
    <source>
        <dbReference type="SAM" id="Phobius"/>
    </source>
</evidence>
<feature type="compositionally biased region" description="Polar residues" evidence="1">
    <location>
        <begin position="41"/>
        <end position="64"/>
    </location>
</feature>
<feature type="transmembrane region" description="Helical" evidence="2">
    <location>
        <begin position="12"/>
        <end position="29"/>
    </location>
</feature>
<dbReference type="Pfam" id="PF23670">
    <property type="entry name" value="PIGBOS1"/>
    <property type="match status" value="1"/>
</dbReference>
<evidence type="ECO:0000313" key="3">
    <source>
        <dbReference type="EnsemblMetazoa" id="PPAI008241-PA"/>
    </source>
</evidence>
<dbReference type="InterPro" id="IPR057394">
    <property type="entry name" value="PIGBOS1"/>
</dbReference>
<proteinExistence type="predicted"/>
<feature type="region of interest" description="Disordered" evidence="1">
    <location>
        <begin position="40"/>
        <end position="64"/>
    </location>
</feature>
<organism evidence="3 4">
    <name type="scientific">Phlebotomus papatasi</name>
    <name type="common">Sandfly</name>
    <dbReference type="NCBI Taxonomy" id="29031"/>
    <lineage>
        <taxon>Eukaryota</taxon>
        <taxon>Metazoa</taxon>
        <taxon>Ecdysozoa</taxon>
        <taxon>Arthropoda</taxon>
        <taxon>Hexapoda</taxon>
        <taxon>Insecta</taxon>
        <taxon>Pterygota</taxon>
        <taxon>Neoptera</taxon>
        <taxon>Endopterygota</taxon>
        <taxon>Diptera</taxon>
        <taxon>Nematocera</taxon>
        <taxon>Psychodoidea</taxon>
        <taxon>Psychodidae</taxon>
        <taxon>Phlebotomus</taxon>
        <taxon>Phlebotomus</taxon>
    </lineage>
</organism>